<dbReference type="OrthoDB" id="361383at2759"/>
<dbReference type="GeneID" id="25322000"/>
<dbReference type="NCBIfam" id="TIGR01071">
    <property type="entry name" value="rplO_bact"/>
    <property type="match status" value="1"/>
</dbReference>
<dbReference type="InterPro" id="IPR005749">
    <property type="entry name" value="Ribosomal_uL15_bac-type"/>
</dbReference>
<dbReference type="PROSITE" id="PS00475">
    <property type="entry name" value="RIBOSOMAL_L15"/>
    <property type="match status" value="1"/>
</dbReference>
<dbReference type="HOGENOM" id="CLU_055188_5_0_1"/>
<feature type="domain" description="Large ribosomal subunit protein uL15/eL18" evidence="6">
    <location>
        <begin position="118"/>
        <end position="194"/>
    </location>
</feature>
<comment type="similarity">
    <text evidence="1 4">Belongs to the universal ribosomal protein uL15 family.</text>
</comment>
<dbReference type="EMBL" id="KN847317">
    <property type="protein sequence ID" value="KIW59826.1"/>
    <property type="molecule type" value="Genomic_DNA"/>
</dbReference>
<sequence length="316" mass="34457">MPPRLPLRLAQANSSSLDRLAPTSTTTSIASFLLPFLHIQSRNASILSSLSDRPGAYNRRIRRGRGPASGNGGKSGRGSDGQKQHGKVPAGFNGGQTPEHIVHGKYGFVNLHATEMAPVNLDKIQNWIDQGRLNPSEPITLVELCRSGLVGRPKDGIKLLANGAAQLKTPIHVVVSRASQAAIAAVEAIGGSVTTRFYTQQAIRRIRAREMHPFISLRWDPAAIEKPALAKAGGMSLEERVAGMGFKYRLPDPASRSDIEYYRDAKNRGYLSHTVKEGEGPSLYFKPPITEEELKALKKERARSGVAKAKEDNKLW</sequence>
<proteinExistence type="inferred from homology"/>
<dbReference type="InterPro" id="IPR036227">
    <property type="entry name" value="Ribosomal_uL15/eL18_sf"/>
</dbReference>
<accession>A0A0D2C4K8</accession>
<organism evidence="7 8">
    <name type="scientific">Exophiala xenobiotica</name>
    <dbReference type="NCBI Taxonomy" id="348802"/>
    <lineage>
        <taxon>Eukaryota</taxon>
        <taxon>Fungi</taxon>
        <taxon>Dikarya</taxon>
        <taxon>Ascomycota</taxon>
        <taxon>Pezizomycotina</taxon>
        <taxon>Eurotiomycetes</taxon>
        <taxon>Chaetothyriomycetidae</taxon>
        <taxon>Chaetothyriales</taxon>
        <taxon>Herpotrichiellaceae</taxon>
        <taxon>Exophiala</taxon>
    </lineage>
</organism>
<evidence type="ECO:0000256" key="3">
    <source>
        <dbReference type="ARBA" id="ARBA00023274"/>
    </source>
</evidence>
<protein>
    <submittedName>
        <fullName evidence="7">Ribosomal protein L15</fullName>
    </submittedName>
</protein>
<evidence type="ECO:0000256" key="2">
    <source>
        <dbReference type="ARBA" id="ARBA00022980"/>
    </source>
</evidence>
<dbReference type="Proteomes" id="UP000054342">
    <property type="component" value="Unassembled WGS sequence"/>
</dbReference>
<keyword evidence="3 4" id="KW-0687">Ribonucleoprotein</keyword>
<dbReference type="GO" id="GO:0005762">
    <property type="term" value="C:mitochondrial large ribosomal subunit"/>
    <property type="evidence" value="ECO:0007669"/>
    <property type="project" value="TreeGrafter"/>
</dbReference>
<dbReference type="PANTHER" id="PTHR12934:SF11">
    <property type="entry name" value="LARGE RIBOSOMAL SUBUNIT PROTEIN UL15M"/>
    <property type="match status" value="1"/>
</dbReference>
<dbReference type="RefSeq" id="XP_013320410.1">
    <property type="nucleotide sequence ID" value="XM_013464956.1"/>
</dbReference>
<reference evidence="7 8" key="1">
    <citation type="submission" date="2015-01" db="EMBL/GenBank/DDBJ databases">
        <title>The Genome Sequence of Exophiala xenobiotica CBS118157.</title>
        <authorList>
            <consortium name="The Broad Institute Genomics Platform"/>
            <person name="Cuomo C."/>
            <person name="de Hoog S."/>
            <person name="Gorbushina A."/>
            <person name="Stielow B."/>
            <person name="Teixiera M."/>
            <person name="Abouelleil A."/>
            <person name="Chapman S.B."/>
            <person name="Priest M."/>
            <person name="Young S.K."/>
            <person name="Wortman J."/>
            <person name="Nusbaum C."/>
            <person name="Birren B."/>
        </authorList>
    </citation>
    <scope>NUCLEOTIDE SEQUENCE [LARGE SCALE GENOMIC DNA]</scope>
    <source>
        <strain evidence="7 8">CBS 118157</strain>
    </source>
</reference>
<dbReference type="InterPro" id="IPR021131">
    <property type="entry name" value="Ribosomal_uL15/eL18"/>
</dbReference>
<evidence type="ECO:0000313" key="7">
    <source>
        <dbReference type="EMBL" id="KIW59826.1"/>
    </source>
</evidence>
<gene>
    <name evidence="7" type="ORF">PV05_00092</name>
</gene>
<keyword evidence="2 4" id="KW-0689">Ribosomal protein</keyword>
<dbReference type="HAMAP" id="MF_01341">
    <property type="entry name" value="Ribosomal_uL15"/>
    <property type="match status" value="1"/>
</dbReference>
<dbReference type="PANTHER" id="PTHR12934">
    <property type="entry name" value="50S RIBOSOMAL PROTEIN L15"/>
    <property type="match status" value="1"/>
</dbReference>
<evidence type="ECO:0000256" key="4">
    <source>
        <dbReference type="RuleBase" id="RU003888"/>
    </source>
</evidence>
<name>A0A0D2C4K8_9EURO</name>
<dbReference type="SUPFAM" id="SSF52080">
    <property type="entry name" value="Ribosomal proteins L15p and L18e"/>
    <property type="match status" value="1"/>
</dbReference>
<dbReference type="GO" id="GO:0003735">
    <property type="term" value="F:structural constituent of ribosome"/>
    <property type="evidence" value="ECO:0007669"/>
    <property type="project" value="InterPro"/>
</dbReference>
<feature type="compositionally biased region" description="Gly residues" evidence="5">
    <location>
        <begin position="67"/>
        <end position="79"/>
    </location>
</feature>
<evidence type="ECO:0000313" key="8">
    <source>
        <dbReference type="Proteomes" id="UP000054342"/>
    </source>
</evidence>
<dbReference type="GO" id="GO:0006412">
    <property type="term" value="P:translation"/>
    <property type="evidence" value="ECO:0007669"/>
    <property type="project" value="InterPro"/>
</dbReference>
<feature type="region of interest" description="Disordered" evidence="5">
    <location>
        <begin position="56"/>
        <end position="96"/>
    </location>
</feature>
<dbReference type="STRING" id="348802.A0A0D2C4K8"/>
<dbReference type="Gene3D" id="3.100.10.10">
    <property type="match status" value="1"/>
</dbReference>
<dbReference type="Pfam" id="PF00828">
    <property type="entry name" value="Ribosomal_L27A"/>
    <property type="match status" value="1"/>
</dbReference>
<keyword evidence="8" id="KW-1185">Reference proteome</keyword>
<dbReference type="InterPro" id="IPR030878">
    <property type="entry name" value="Ribosomal_uL15"/>
</dbReference>
<dbReference type="InterPro" id="IPR001196">
    <property type="entry name" value="Ribosomal_uL15_CS"/>
</dbReference>
<evidence type="ECO:0000256" key="1">
    <source>
        <dbReference type="ARBA" id="ARBA00007320"/>
    </source>
</evidence>
<evidence type="ECO:0000256" key="5">
    <source>
        <dbReference type="SAM" id="MobiDB-lite"/>
    </source>
</evidence>
<dbReference type="AlphaFoldDB" id="A0A0D2C4K8"/>
<evidence type="ECO:0000259" key="6">
    <source>
        <dbReference type="Pfam" id="PF00828"/>
    </source>
</evidence>